<organism evidence="2 3">
    <name type="scientific">Sphingomonas dokdonensis</name>
    <dbReference type="NCBI Taxonomy" id="344880"/>
    <lineage>
        <taxon>Bacteria</taxon>
        <taxon>Pseudomonadati</taxon>
        <taxon>Pseudomonadota</taxon>
        <taxon>Alphaproteobacteria</taxon>
        <taxon>Sphingomonadales</taxon>
        <taxon>Sphingomonadaceae</taxon>
        <taxon>Sphingomonas</taxon>
    </lineage>
</organism>
<protein>
    <submittedName>
        <fullName evidence="2">Uncharacterized protein</fullName>
    </submittedName>
</protein>
<name>A0A245ZP68_9SPHN</name>
<gene>
    <name evidence="2" type="ORF">SPDO_15430</name>
</gene>
<evidence type="ECO:0000313" key="3">
    <source>
        <dbReference type="Proteomes" id="UP000197290"/>
    </source>
</evidence>
<evidence type="ECO:0000256" key="1">
    <source>
        <dbReference type="SAM" id="MobiDB-lite"/>
    </source>
</evidence>
<keyword evidence="3" id="KW-1185">Reference proteome</keyword>
<dbReference type="Proteomes" id="UP000197290">
    <property type="component" value="Unassembled WGS sequence"/>
</dbReference>
<dbReference type="AlphaFoldDB" id="A0A245ZP68"/>
<proteinExistence type="predicted"/>
<evidence type="ECO:0000313" key="2">
    <source>
        <dbReference type="EMBL" id="OWK31533.1"/>
    </source>
</evidence>
<dbReference type="EMBL" id="NBBI01000002">
    <property type="protein sequence ID" value="OWK31533.1"/>
    <property type="molecule type" value="Genomic_DNA"/>
</dbReference>
<comment type="caution">
    <text evidence="2">The sequence shown here is derived from an EMBL/GenBank/DDBJ whole genome shotgun (WGS) entry which is preliminary data.</text>
</comment>
<accession>A0A245ZP68</accession>
<feature type="region of interest" description="Disordered" evidence="1">
    <location>
        <begin position="1"/>
        <end position="27"/>
    </location>
</feature>
<dbReference type="RefSeq" id="WP_281252566.1">
    <property type="nucleotide sequence ID" value="NZ_NBBI01000002.1"/>
</dbReference>
<sequence>MKRKFVVPSKPQVSDADKPPRERRKLGLRYDLVTGDTVSGLR</sequence>
<reference evidence="2 3" key="1">
    <citation type="submission" date="2017-03" db="EMBL/GenBank/DDBJ databases">
        <title>Genome sequence of Sphingomonas dokdonensis DSM 21029.</title>
        <authorList>
            <person name="Poehlein A."/>
            <person name="Wuebbeler J.H."/>
            <person name="Steinbuechel A."/>
            <person name="Daniel R."/>
        </authorList>
    </citation>
    <scope>NUCLEOTIDE SEQUENCE [LARGE SCALE GENOMIC DNA]</scope>
    <source>
        <strain evidence="2 3">DSM 21029</strain>
    </source>
</reference>